<keyword evidence="1" id="KW-0227">DNA damage</keyword>
<dbReference type="GO" id="GO:0005737">
    <property type="term" value="C:cytoplasm"/>
    <property type="evidence" value="ECO:0007669"/>
    <property type="project" value="UniProtKB-SubCell"/>
</dbReference>
<dbReference type="SUPFAM" id="SSF46934">
    <property type="entry name" value="UBA-like"/>
    <property type="match status" value="1"/>
</dbReference>
<evidence type="ECO:0000259" key="2">
    <source>
        <dbReference type="PROSITE" id="PS50030"/>
    </source>
</evidence>
<dbReference type="InterPro" id="IPR004806">
    <property type="entry name" value="Rad23"/>
</dbReference>
<name>A0A6B2G2E7_MYXSQ</name>
<keyword evidence="1" id="KW-0963">Cytoplasm</keyword>
<dbReference type="GO" id="GO:0005634">
    <property type="term" value="C:nucleus"/>
    <property type="evidence" value="ECO:0007669"/>
    <property type="project" value="UniProtKB-SubCell"/>
</dbReference>
<keyword evidence="1" id="KW-0234">DNA repair</keyword>
<proteinExistence type="inferred from homology"/>
<dbReference type="AlphaFoldDB" id="A0A6B2G2E7"/>
<dbReference type="GO" id="GO:0003684">
    <property type="term" value="F:damaged DNA binding"/>
    <property type="evidence" value="ECO:0007669"/>
    <property type="project" value="UniProtKB-UniRule"/>
</dbReference>
<protein>
    <recommendedName>
        <fullName evidence="1">UV excision repair protein RAD23</fullName>
    </recommendedName>
</protein>
<dbReference type="PRINTS" id="PR01839">
    <property type="entry name" value="RAD23PROTEIN"/>
</dbReference>
<organism evidence="3">
    <name type="scientific">Myxobolus squamalis</name>
    <name type="common">Myxosporean</name>
    <dbReference type="NCBI Taxonomy" id="59785"/>
    <lineage>
        <taxon>Eukaryota</taxon>
        <taxon>Metazoa</taxon>
        <taxon>Cnidaria</taxon>
        <taxon>Myxozoa</taxon>
        <taxon>Myxosporea</taxon>
        <taxon>Bivalvulida</taxon>
        <taxon>Platysporina</taxon>
        <taxon>Myxobolidae</taxon>
        <taxon>Myxobolus</taxon>
    </lineage>
</organism>
<dbReference type="PROSITE" id="PS50030">
    <property type="entry name" value="UBA"/>
    <property type="match status" value="1"/>
</dbReference>
<dbReference type="InterPro" id="IPR015940">
    <property type="entry name" value="UBA"/>
</dbReference>
<dbReference type="EMBL" id="GHBR01001121">
    <property type="protein sequence ID" value="NDJ96475.1"/>
    <property type="molecule type" value="Transcribed_RNA"/>
</dbReference>
<dbReference type="Gene3D" id="1.10.8.10">
    <property type="entry name" value="DNA helicase RuvA subunit, C-terminal domain"/>
    <property type="match status" value="1"/>
</dbReference>
<accession>A0A6B2G2E7</accession>
<dbReference type="SUPFAM" id="SSF101238">
    <property type="entry name" value="XPC-binding domain"/>
    <property type="match status" value="1"/>
</dbReference>
<dbReference type="InterPro" id="IPR009060">
    <property type="entry name" value="UBA-like_sf"/>
</dbReference>
<dbReference type="InterPro" id="IPR036353">
    <property type="entry name" value="XPC-bd_sf"/>
</dbReference>
<dbReference type="GO" id="GO:0043130">
    <property type="term" value="F:ubiquitin binding"/>
    <property type="evidence" value="ECO:0007669"/>
    <property type="project" value="UniProtKB-UniRule"/>
</dbReference>
<comment type="similarity">
    <text evidence="1">Belongs to the RAD23 family.</text>
</comment>
<dbReference type="SMART" id="SM00165">
    <property type="entry name" value="UBA"/>
    <property type="match status" value="1"/>
</dbReference>
<evidence type="ECO:0000313" key="3">
    <source>
        <dbReference type="EMBL" id="NDJ96475.1"/>
    </source>
</evidence>
<dbReference type="Pfam" id="PF00627">
    <property type="entry name" value="UBA"/>
    <property type="match status" value="1"/>
</dbReference>
<evidence type="ECO:0000256" key="1">
    <source>
        <dbReference type="RuleBase" id="RU367049"/>
    </source>
</evidence>
<dbReference type="GO" id="GO:0006289">
    <property type="term" value="P:nucleotide-excision repair"/>
    <property type="evidence" value="ECO:0007669"/>
    <property type="project" value="UniProtKB-UniRule"/>
</dbReference>
<feature type="domain" description="UBA" evidence="2">
    <location>
        <begin position="74"/>
        <end position="115"/>
    </location>
</feature>
<sequence length="123" mass="14094">MNLLSLIKDNPEVIERAFGSSSEKYPELIDKIKSNPEELENILSEYGLFTFNRVPPNYDSDATESDIDEKIYISSEEKRAIERLQALGFSEEVATNAYFYYEGNETDAANFLLSLAEEDYDIE</sequence>
<dbReference type="GO" id="GO:0031593">
    <property type="term" value="F:polyubiquitin modification-dependent protein binding"/>
    <property type="evidence" value="ECO:0007669"/>
    <property type="project" value="UniProtKB-UniRule"/>
</dbReference>
<reference evidence="3" key="1">
    <citation type="submission" date="2018-11" db="EMBL/GenBank/DDBJ databases">
        <title>Myxobolus squamalis genome and transcriptome.</title>
        <authorList>
            <person name="Yahalomi D."/>
            <person name="Atkinson S.D."/>
            <person name="Neuhof M."/>
            <person name="Chang E.S."/>
            <person name="Philippe H."/>
            <person name="Cartwright P."/>
            <person name="Bartholomew J.L."/>
            <person name="Huchon D."/>
        </authorList>
    </citation>
    <scope>NUCLEOTIDE SEQUENCE</scope>
    <source>
        <strain evidence="3">71B08</strain>
        <tissue evidence="3">Whole</tissue>
    </source>
</reference>
<comment type="subcellular location">
    <subcellularLocation>
        <location evidence="1">Nucleus</location>
    </subcellularLocation>
    <subcellularLocation>
        <location evidence="1">Cytoplasm</location>
    </subcellularLocation>
</comment>
<dbReference type="GO" id="GO:0043161">
    <property type="term" value="P:proteasome-mediated ubiquitin-dependent protein catabolic process"/>
    <property type="evidence" value="ECO:0007669"/>
    <property type="project" value="UniProtKB-UniRule"/>
</dbReference>
<comment type="function">
    <text evidence="1">Multiubiquitin chain receptor involved in modulation of proteasomal degradation. Involved in nucleotide excision repair.</text>
</comment>
<keyword evidence="1" id="KW-0539">Nucleus</keyword>